<dbReference type="RefSeq" id="XP_047842475.1">
    <property type="nucleotide sequence ID" value="XM_047986493.1"/>
</dbReference>
<keyword evidence="5 6" id="KW-0720">Serine protease</keyword>
<dbReference type="Proteomes" id="UP000829364">
    <property type="component" value="Chromosome 4"/>
</dbReference>
<dbReference type="Pfam" id="PF05922">
    <property type="entry name" value="Inhibitor_I9"/>
    <property type="match status" value="1"/>
</dbReference>
<feature type="domain" description="Peptidase S8/S53" evidence="9">
    <location>
        <begin position="149"/>
        <end position="350"/>
    </location>
</feature>
<keyword evidence="12" id="KW-1185">Reference proteome</keyword>
<feature type="signal peptide" evidence="8">
    <location>
        <begin position="1"/>
        <end position="19"/>
    </location>
</feature>
<dbReference type="CDD" id="cd04077">
    <property type="entry name" value="Peptidases_S8_PCSK9_ProteinaseK_like"/>
    <property type="match status" value="1"/>
</dbReference>
<keyword evidence="4 6" id="KW-0378">Hydrolase</keyword>
<dbReference type="FunFam" id="3.40.50.200:FF:000014">
    <property type="entry name" value="Proteinase K"/>
    <property type="match status" value="1"/>
</dbReference>
<dbReference type="PROSITE" id="PS51892">
    <property type="entry name" value="SUBTILASE"/>
    <property type="match status" value="1"/>
</dbReference>
<feature type="domain" description="Inhibitor I9" evidence="10">
    <location>
        <begin position="66"/>
        <end position="108"/>
    </location>
</feature>
<keyword evidence="3 8" id="KW-0732">Signal</keyword>
<dbReference type="GO" id="GO:0005576">
    <property type="term" value="C:extracellular region"/>
    <property type="evidence" value="ECO:0007669"/>
    <property type="project" value="UniProtKB-ARBA"/>
</dbReference>
<feature type="active site" description="Charge relay system" evidence="6">
    <location>
        <position position="337"/>
    </location>
</feature>
<evidence type="ECO:0000256" key="2">
    <source>
        <dbReference type="ARBA" id="ARBA00022670"/>
    </source>
</evidence>
<sequence length="394" mass="41643">MKLSILLSLLPLQAAGLAATPLTKRTEPAPLLVPRGAQVIPNKYIVKLRSGGGDFSIADDVLASVGVEPNHRYDRLIKGFSATLSAEELASLRDHPEVEFIEQDSMARIADFVSQANATWGIARLSHRKPHISEYNYDSSAGEGTCAFVVDTGVKADLAEFEGRAKMLKSFVDGQPDDGHGHGTHVSGTIGSKTYGVAKKTKIYGVKVLDNEGSGPWSNVIAGLELIKKYVGCGKCPKGLVVNMSLTGYYSETINQVTKALVDAGVFVGVAAGNWNDNVANWSPASEPSVCTVAASDEDDKMPIWSNWGPLVDVLAPGVNITSTWRDGSAYLDSGTSMASPHIVGLAAYIGALEGIKGGVICDRIKELATKDVVTGLRNTNTPNLLGFNGNPSG</sequence>
<evidence type="ECO:0000259" key="9">
    <source>
        <dbReference type="Pfam" id="PF00082"/>
    </source>
</evidence>
<accession>A0A9Q8VBK6</accession>
<dbReference type="Pfam" id="PF00082">
    <property type="entry name" value="Peptidase_S8"/>
    <property type="match status" value="1"/>
</dbReference>
<evidence type="ECO:0000313" key="12">
    <source>
        <dbReference type="Proteomes" id="UP000829364"/>
    </source>
</evidence>
<keyword evidence="2 6" id="KW-0645">Protease</keyword>
<evidence type="ECO:0000259" key="10">
    <source>
        <dbReference type="Pfam" id="PF05922"/>
    </source>
</evidence>
<dbReference type="Gene3D" id="3.40.50.200">
    <property type="entry name" value="Peptidase S8/S53 domain"/>
    <property type="match status" value="1"/>
</dbReference>
<organism evidence="11 12">
    <name type="scientific">Purpureocillium takamizusanense</name>
    <dbReference type="NCBI Taxonomy" id="2060973"/>
    <lineage>
        <taxon>Eukaryota</taxon>
        <taxon>Fungi</taxon>
        <taxon>Dikarya</taxon>
        <taxon>Ascomycota</taxon>
        <taxon>Pezizomycotina</taxon>
        <taxon>Sordariomycetes</taxon>
        <taxon>Hypocreomycetidae</taxon>
        <taxon>Hypocreales</taxon>
        <taxon>Ophiocordycipitaceae</taxon>
        <taxon>Purpureocillium</taxon>
    </lineage>
</organism>
<dbReference type="InterPro" id="IPR015500">
    <property type="entry name" value="Peptidase_S8_subtilisin-rel"/>
</dbReference>
<evidence type="ECO:0000256" key="3">
    <source>
        <dbReference type="ARBA" id="ARBA00022729"/>
    </source>
</evidence>
<dbReference type="InterPro" id="IPR034193">
    <property type="entry name" value="PCSK9_ProteinaseK-like"/>
</dbReference>
<dbReference type="SUPFAM" id="SSF54897">
    <property type="entry name" value="Protease propeptides/inhibitors"/>
    <property type="match status" value="1"/>
</dbReference>
<reference evidence="11" key="1">
    <citation type="submission" date="2021-11" db="EMBL/GenBank/DDBJ databases">
        <title>Purpureocillium_takamizusanense_genome.</title>
        <authorList>
            <person name="Nguyen N.-H."/>
        </authorList>
    </citation>
    <scope>NUCLEOTIDE SEQUENCE</scope>
    <source>
        <strain evidence="11">PT3</strain>
    </source>
</reference>
<evidence type="ECO:0000256" key="7">
    <source>
        <dbReference type="RuleBase" id="RU003355"/>
    </source>
</evidence>
<evidence type="ECO:0000313" key="11">
    <source>
        <dbReference type="EMBL" id="UNI18994.1"/>
    </source>
</evidence>
<evidence type="ECO:0000256" key="6">
    <source>
        <dbReference type="PROSITE-ProRule" id="PRU01240"/>
    </source>
</evidence>
<dbReference type="InterPro" id="IPR023828">
    <property type="entry name" value="Peptidase_S8_Ser-AS"/>
</dbReference>
<gene>
    <name evidence="11" type="ORF">JDV02_005219</name>
</gene>
<proteinExistence type="inferred from homology"/>
<dbReference type="InterPro" id="IPR010259">
    <property type="entry name" value="S8pro/Inhibitor_I9"/>
</dbReference>
<dbReference type="PANTHER" id="PTHR43806">
    <property type="entry name" value="PEPTIDASE S8"/>
    <property type="match status" value="1"/>
</dbReference>
<name>A0A9Q8VBK6_9HYPO</name>
<dbReference type="AlphaFoldDB" id="A0A9Q8VBK6"/>
<evidence type="ECO:0000256" key="5">
    <source>
        <dbReference type="ARBA" id="ARBA00022825"/>
    </source>
</evidence>
<dbReference type="EMBL" id="CP086357">
    <property type="protein sequence ID" value="UNI18994.1"/>
    <property type="molecule type" value="Genomic_DNA"/>
</dbReference>
<dbReference type="InterPro" id="IPR050131">
    <property type="entry name" value="Peptidase_S8_subtilisin-like"/>
</dbReference>
<comment type="similarity">
    <text evidence="1 6 7">Belongs to the peptidase S8 family.</text>
</comment>
<feature type="chain" id="PRO_5040107197" evidence="8">
    <location>
        <begin position="20"/>
        <end position="394"/>
    </location>
</feature>
<dbReference type="InterPro" id="IPR022398">
    <property type="entry name" value="Peptidase_S8_His-AS"/>
</dbReference>
<dbReference type="KEGG" id="ptkz:JDV02_005219"/>
<evidence type="ECO:0000256" key="4">
    <source>
        <dbReference type="ARBA" id="ARBA00022801"/>
    </source>
</evidence>
<dbReference type="Gene3D" id="3.30.70.80">
    <property type="entry name" value="Peptidase S8 propeptide/proteinase inhibitor I9"/>
    <property type="match status" value="1"/>
</dbReference>
<dbReference type="GeneID" id="72067168"/>
<dbReference type="PRINTS" id="PR00723">
    <property type="entry name" value="SUBTILISIN"/>
</dbReference>
<dbReference type="InterPro" id="IPR023827">
    <property type="entry name" value="Peptidase_S8_Asp-AS"/>
</dbReference>
<dbReference type="OrthoDB" id="206201at2759"/>
<dbReference type="PROSITE" id="PS00136">
    <property type="entry name" value="SUBTILASE_ASP"/>
    <property type="match status" value="1"/>
</dbReference>
<feature type="active site" description="Charge relay system" evidence="6">
    <location>
        <position position="151"/>
    </location>
</feature>
<dbReference type="PROSITE" id="PS00138">
    <property type="entry name" value="SUBTILASE_SER"/>
    <property type="match status" value="1"/>
</dbReference>
<feature type="active site" description="Charge relay system" evidence="6">
    <location>
        <position position="182"/>
    </location>
</feature>
<dbReference type="SUPFAM" id="SSF52743">
    <property type="entry name" value="Subtilisin-like"/>
    <property type="match status" value="1"/>
</dbReference>
<evidence type="ECO:0000256" key="1">
    <source>
        <dbReference type="ARBA" id="ARBA00011073"/>
    </source>
</evidence>
<dbReference type="PROSITE" id="PS00137">
    <property type="entry name" value="SUBTILASE_HIS"/>
    <property type="match status" value="1"/>
</dbReference>
<dbReference type="GO" id="GO:0006508">
    <property type="term" value="P:proteolysis"/>
    <property type="evidence" value="ECO:0007669"/>
    <property type="project" value="UniProtKB-KW"/>
</dbReference>
<dbReference type="GO" id="GO:0004252">
    <property type="term" value="F:serine-type endopeptidase activity"/>
    <property type="evidence" value="ECO:0007669"/>
    <property type="project" value="UniProtKB-UniRule"/>
</dbReference>
<evidence type="ECO:0000256" key="8">
    <source>
        <dbReference type="SAM" id="SignalP"/>
    </source>
</evidence>
<dbReference type="InterPro" id="IPR037045">
    <property type="entry name" value="S8pro/Inhibitor_I9_sf"/>
</dbReference>
<protein>
    <submittedName>
        <fullName evidence="11">Uncharacterized protein</fullName>
    </submittedName>
</protein>
<dbReference type="InterPro" id="IPR036852">
    <property type="entry name" value="Peptidase_S8/S53_dom_sf"/>
</dbReference>
<dbReference type="InterPro" id="IPR000209">
    <property type="entry name" value="Peptidase_S8/S53_dom"/>
</dbReference>
<dbReference type="PANTHER" id="PTHR43806:SF58">
    <property type="entry name" value="ALKALINE PROTEASE 1-RELATED"/>
    <property type="match status" value="1"/>
</dbReference>